<reference evidence="3 4" key="1">
    <citation type="submission" date="2019-02" db="EMBL/GenBank/DDBJ databases">
        <title>Complete Genome Sequence and Methylome Analysis of free living Spirochaetas.</title>
        <authorList>
            <person name="Fomenkov A."/>
            <person name="Dubinina G."/>
            <person name="Leshcheva N."/>
            <person name="Mikheeva N."/>
            <person name="Grabovich M."/>
            <person name="Vincze T."/>
            <person name="Roberts R.J."/>
        </authorList>
    </citation>
    <scope>NUCLEOTIDE SEQUENCE [LARGE SCALE GENOMIC DNA]</scope>
    <source>
        <strain evidence="3 4">K2</strain>
    </source>
</reference>
<keyword evidence="1" id="KW-0472">Membrane</keyword>
<keyword evidence="1" id="KW-1133">Transmembrane helix</keyword>
<dbReference type="InterPro" id="IPR036890">
    <property type="entry name" value="HATPase_C_sf"/>
</dbReference>
<dbReference type="InterPro" id="IPR050640">
    <property type="entry name" value="Bact_2-comp_sensor_kinase"/>
</dbReference>
<accession>A0A5C1QMQ7</accession>
<dbReference type="Gene3D" id="3.30.565.10">
    <property type="entry name" value="Histidine kinase-like ATPase, C-terminal domain"/>
    <property type="match status" value="1"/>
</dbReference>
<sequence length="564" mass="65427">MQKESITKVFRKALILYIILPVSILESLLFLILVNIQINIVRDKVVSVQQQIVSNVENELREAKLLLATIAHNEYLIQTVSDYSLEQKRDKKLQLIFEIEGNLDNLSNYNDKIDSISFFFKHEGEMFFYTPLVDAEVIRKEKWYQDAQTHKGDVIIIEELTPLSRERSSIPRINLVIAPPQHTGFSSVEAIILSMNSDSLYSLKRRTEGREESYALLNHQGDVLFFDSEKSDFSQTRAKNIYPIKRSPWVFETSFSYLGKIFNALKMFTLVFCLIMICIFLFFLVFTQRLAFSILEPISKLSHRMGQIGLWQQSCDQNIIINEAYQLEIQQIYDSFFQMNRRLVNLNQETLKLELEALQFQINPHFLINTLNSIKILAQVRGNEEVVKMTKELMVIVNGLLHRTGMFTTLENELDCVTGYIHIQKIRFGDLFDYSIQVPDNLKELVIMKMIMQPIIENAIQHGFRKSDQRGHLFISASSEINQLLIRIQDDSGQADLSKIERILDSALENSITEEIDQHKGLRNIQRRIFLRYGRPWGVSVSLDEGLTTFTLRLPLPQIIGCLE</sequence>
<feature type="domain" description="Signal transduction histidine kinase internal region" evidence="2">
    <location>
        <begin position="354"/>
        <end position="430"/>
    </location>
</feature>
<dbReference type="RefSeq" id="WP_149487030.1">
    <property type="nucleotide sequence ID" value="NZ_CP036150.1"/>
</dbReference>
<dbReference type="AlphaFoldDB" id="A0A5C1QMQ7"/>
<dbReference type="InterPro" id="IPR010559">
    <property type="entry name" value="Sig_transdc_His_kin_internal"/>
</dbReference>
<protein>
    <recommendedName>
        <fullName evidence="2">Signal transduction histidine kinase internal region domain-containing protein</fullName>
    </recommendedName>
</protein>
<dbReference type="PANTHER" id="PTHR34220:SF7">
    <property type="entry name" value="SENSOR HISTIDINE KINASE YPDA"/>
    <property type="match status" value="1"/>
</dbReference>
<proteinExistence type="predicted"/>
<dbReference type="KEGG" id="ock:EXM22_13465"/>
<dbReference type="OrthoDB" id="370211at2"/>
<evidence type="ECO:0000256" key="1">
    <source>
        <dbReference type="SAM" id="Phobius"/>
    </source>
</evidence>
<gene>
    <name evidence="3" type="ORF">EXM22_13465</name>
</gene>
<feature type="transmembrane region" description="Helical" evidence="1">
    <location>
        <begin position="14"/>
        <end position="34"/>
    </location>
</feature>
<dbReference type="GO" id="GO:0016020">
    <property type="term" value="C:membrane"/>
    <property type="evidence" value="ECO:0007669"/>
    <property type="project" value="InterPro"/>
</dbReference>
<dbReference type="GO" id="GO:0000155">
    <property type="term" value="F:phosphorelay sensor kinase activity"/>
    <property type="evidence" value="ECO:0007669"/>
    <property type="project" value="InterPro"/>
</dbReference>
<evidence type="ECO:0000313" key="4">
    <source>
        <dbReference type="Proteomes" id="UP000324209"/>
    </source>
</evidence>
<keyword evidence="1" id="KW-0812">Transmembrane</keyword>
<dbReference type="PANTHER" id="PTHR34220">
    <property type="entry name" value="SENSOR HISTIDINE KINASE YPDA"/>
    <property type="match status" value="1"/>
</dbReference>
<evidence type="ECO:0000313" key="3">
    <source>
        <dbReference type="EMBL" id="QEN08951.1"/>
    </source>
</evidence>
<dbReference type="EMBL" id="CP036150">
    <property type="protein sequence ID" value="QEN08951.1"/>
    <property type="molecule type" value="Genomic_DNA"/>
</dbReference>
<dbReference type="SUPFAM" id="SSF55874">
    <property type="entry name" value="ATPase domain of HSP90 chaperone/DNA topoisomerase II/histidine kinase"/>
    <property type="match status" value="1"/>
</dbReference>
<dbReference type="Gene3D" id="6.10.340.10">
    <property type="match status" value="1"/>
</dbReference>
<organism evidence="3 4">
    <name type="scientific">Oceanispirochaeta crateris</name>
    <dbReference type="NCBI Taxonomy" id="2518645"/>
    <lineage>
        <taxon>Bacteria</taxon>
        <taxon>Pseudomonadati</taxon>
        <taxon>Spirochaetota</taxon>
        <taxon>Spirochaetia</taxon>
        <taxon>Spirochaetales</taxon>
        <taxon>Spirochaetaceae</taxon>
        <taxon>Oceanispirochaeta</taxon>
    </lineage>
</organism>
<feature type="transmembrane region" description="Helical" evidence="1">
    <location>
        <begin position="267"/>
        <end position="286"/>
    </location>
</feature>
<dbReference type="Pfam" id="PF06580">
    <property type="entry name" value="His_kinase"/>
    <property type="match status" value="1"/>
</dbReference>
<keyword evidence="4" id="KW-1185">Reference proteome</keyword>
<dbReference type="Proteomes" id="UP000324209">
    <property type="component" value="Chromosome"/>
</dbReference>
<evidence type="ECO:0000259" key="2">
    <source>
        <dbReference type="Pfam" id="PF06580"/>
    </source>
</evidence>
<name>A0A5C1QMQ7_9SPIO</name>